<dbReference type="InterPro" id="IPR021136">
    <property type="entry name" value="Flagellar_hook_control-like_C"/>
</dbReference>
<dbReference type="EMBL" id="FNPR01000001">
    <property type="protein sequence ID" value="SDY31771.1"/>
    <property type="molecule type" value="Genomic_DNA"/>
</dbReference>
<dbReference type="InterPro" id="IPR038610">
    <property type="entry name" value="FliK-like_C_sf"/>
</dbReference>
<feature type="compositionally biased region" description="Polar residues" evidence="1">
    <location>
        <begin position="567"/>
        <end position="578"/>
    </location>
</feature>
<name>A0A1H3IVN7_9RHOB</name>
<keyword evidence="4" id="KW-1185">Reference proteome</keyword>
<organism evidence="3 4">
    <name type="scientific">Lentibacter algarum</name>
    <dbReference type="NCBI Taxonomy" id="576131"/>
    <lineage>
        <taxon>Bacteria</taxon>
        <taxon>Pseudomonadati</taxon>
        <taxon>Pseudomonadota</taxon>
        <taxon>Alphaproteobacteria</taxon>
        <taxon>Rhodobacterales</taxon>
        <taxon>Roseobacteraceae</taxon>
        <taxon>Lentibacter</taxon>
    </lineage>
</organism>
<accession>A0A1H3IVN7</accession>
<feature type="region of interest" description="Disordered" evidence="1">
    <location>
        <begin position="559"/>
        <end position="611"/>
    </location>
</feature>
<feature type="region of interest" description="Disordered" evidence="1">
    <location>
        <begin position="1"/>
        <end position="20"/>
    </location>
</feature>
<sequence>MNGIGPYTELNRPSENGGRTALGDIIALVPDEMAEGSQSFDQMLQGNQDQPKDIQSALPEASQSAIAPDRLPEELASIDIGSQVKETVAEGQSGEDNPSVPTGEASFGEAGLQGLPLSNDVTVSANDPTQPDPQNDPIAALPSMTAPVAAESAIVQGEGQPASVTAHIGAPGAEQVQMEVGSSGAETDAAIQQFIERAAQSLQVPSLKIEGDTPKWAASKTAIPPFLNVNTPDTPQTVTHLGYQPPSNGSVALPEVDVHELTGLEALRLPAIHQKGDAKQNIVDAVSLSVTEMPSEHDILANKAIVKKVITPDAEAVVTPEGETKRQRQAKLMALEQLIPAKPQEVPLEAVSSGEDLATRPIAPRRPVIFPEIGQLNRLPASEGFSGSVDVQASPETFVLKFNPDGAEQPVASGARLDEAKGAGGLVQPLSAKLELTSLEQSTAKPTQEPPHPNAQASVLRATMALNMRDTQWGQKLVAQIEKMQNEGVARYDISLRPKNLGDLQVSLEFRGEDTHVRIVTETTSASRVLIGAEDRLAQMLDNAGFRLTSFAASMSAGQQSAGTGLGQNAKQKQNSAELANKNKGARNASASSPVAAAETKSHNGAVNVIA</sequence>
<feature type="compositionally biased region" description="Polar residues" evidence="1">
    <location>
        <begin position="37"/>
        <end position="49"/>
    </location>
</feature>
<evidence type="ECO:0000313" key="3">
    <source>
        <dbReference type="EMBL" id="SDY31771.1"/>
    </source>
</evidence>
<evidence type="ECO:0000256" key="1">
    <source>
        <dbReference type="SAM" id="MobiDB-lite"/>
    </source>
</evidence>
<dbReference type="CDD" id="cd17470">
    <property type="entry name" value="T3SS_Flik_C"/>
    <property type="match status" value="1"/>
</dbReference>
<dbReference type="STRING" id="576131.SAMN05444486_1011299"/>
<dbReference type="AlphaFoldDB" id="A0A1H3IVN7"/>
<proteinExistence type="predicted"/>
<dbReference type="Proteomes" id="UP000199026">
    <property type="component" value="Unassembled WGS sequence"/>
</dbReference>
<dbReference type="Pfam" id="PF02120">
    <property type="entry name" value="Flg_hook"/>
    <property type="match status" value="1"/>
</dbReference>
<feature type="domain" description="Flagellar hook-length control protein-like C-terminal" evidence="2">
    <location>
        <begin position="480"/>
        <end position="561"/>
    </location>
</feature>
<reference evidence="3 4" key="1">
    <citation type="submission" date="2016-10" db="EMBL/GenBank/DDBJ databases">
        <authorList>
            <person name="de Groot N.N."/>
        </authorList>
    </citation>
    <scope>NUCLEOTIDE SEQUENCE [LARGE SCALE GENOMIC DNA]</scope>
    <source>
        <strain evidence="3 4">DSM 24677</strain>
    </source>
</reference>
<protein>
    <submittedName>
        <fullName evidence="3">Hook-length control protein FliK</fullName>
    </submittedName>
</protein>
<dbReference type="OrthoDB" id="7845659at2"/>
<feature type="region of interest" description="Disordered" evidence="1">
    <location>
        <begin position="37"/>
        <end position="71"/>
    </location>
</feature>
<feature type="region of interest" description="Disordered" evidence="1">
    <location>
        <begin position="85"/>
        <end position="140"/>
    </location>
</feature>
<evidence type="ECO:0000259" key="2">
    <source>
        <dbReference type="Pfam" id="PF02120"/>
    </source>
</evidence>
<evidence type="ECO:0000313" key="4">
    <source>
        <dbReference type="Proteomes" id="UP000199026"/>
    </source>
</evidence>
<dbReference type="Gene3D" id="3.30.750.140">
    <property type="match status" value="1"/>
</dbReference>
<gene>
    <name evidence="3" type="ORF">SAMN05444486_1011299</name>
</gene>
<feature type="compositionally biased region" description="Low complexity" evidence="1">
    <location>
        <begin position="126"/>
        <end position="137"/>
    </location>
</feature>
<dbReference type="GeneID" id="78124065"/>
<dbReference type="RefSeq" id="WP_089888765.1">
    <property type="nucleotide sequence ID" value="NZ_FNPR01000001.1"/>
</dbReference>